<reference evidence="1 2" key="1">
    <citation type="submission" date="2021-03" db="EMBL/GenBank/DDBJ databases">
        <title>Fibrella sp. HMF5405 genome sequencing and assembly.</title>
        <authorList>
            <person name="Kang H."/>
            <person name="Kim H."/>
            <person name="Bae S."/>
            <person name="Joh K."/>
        </authorList>
    </citation>
    <scope>NUCLEOTIDE SEQUENCE [LARGE SCALE GENOMIC DNA]</scope>
    <source>
        <strain evidence="1 2">HMF5405</strain>
    </source>
</reference>
<keyword evidence="2" id="KW-1185">Reference proteome</keyword>
<evidence type="ECO:0008006" key="3">
    <source>
        <dbReference type="Google" id="ProtNLM"/>
    </source>
</evidence>
<organism evidence="1 2">
    <name type="scientific">Fibrella forsythiae</name>
    <dbReference type="NCBI Taxonomy" id="2817061"/>
    <lineage>
        <taxon>Bacteria</taxon>
        <taxon>Pseudomonadati</taxon>
        <taxon>Bacteroidota</taxon>
        <taxon>Cytophagia</taxon>
        <taxon>Cytophagales</taxon>
        <taxon>Spirosomataceae</taxon>
        <taxon>Fibrella</taxon>
    </lineage>
</organism>
<gene>
    <name evidence="1" type="ORF">J2I46_32140</name>
</gene>
<dbReference type="EMBL" id="JAFMYW010000028">
    <property type="protein sequence ID" value="MBO0953266.1"/>
    <property type="molecule type" value="Genomic_DNA"/>
</dbReference>
<proteinExistence type="predicted"/>
<dbReference type="RefSeq" id="WP_207333218.1">
    <property type="nucleotide sequence ID" value="NZ_JAFMYW010000028.1"/>
</dbReference>
<accession>A0ABS3JV55</accession>
<comment type="caution">
    <text evidence="1">The sequence shown here is derived from an EMBL/GenBank/DDBJ whole genome shotgun (WGS) entry which is preliminary data.</text>
</comment>
<protein>
    <recommendedName>
        <fullName evidence="3">Short-chain dehydrogenase</fullName>
    </recommendedName>
</protein>
<sequence>MSNLTPYTFFFEIPLYTKIKITPENNGEFLELLSFDGSIDAYNPTKKENTTYKVINYPNKDTGGGIYAYEQWSKPGVFILECVRTKERVHYAVYWNKENEIFQKYGQFPSIADFNISQIKKYDKVLSKDKLKEFTRAIGLAANGIGIGSYVYLRRIFENLVDEAFEKARLGTEFNNEVFKKMRMSEKIDYIKDFVPSFLSENKELYGILSLGIHSLNENDCLTHFEIVKVGIELILDEKLEQYERAKKIENATKRIQSLTSQITKKQ</sequence>
<evidence type="ECO:0000313" key="1">
    <source>
        <dbReference type="EMBL" id="MBO0953266.1"/>
    </source>
</evidence>
<evidence type="ECO:0000313" key="2">
    <source>
        <dbReference type="Proteomes" id="UP000664628"/>
    </source>
</evidence>
<dbReference type="Proteomes" id="UP000664628">
    <property type="component" value="Unassembled WGS sequence"/>
</dbReference>
<name>A0ABS3JV55_9BACT</name>